<dbReference type="PANTHER" id="PTHR47894:SF4">
    <property type="entry name" value="HTH-TYPE TRANSCRIPTIONAL REGULATOR GADX"/>
    <property type="match status" value="1"/>
</dbReference>
<dbReference type="SUPFAM" id="SSF46689">
    <property type="entry name" value="Homeodomain-like"/>
    <property type="match status" value="1"/>
</dbReference>
<evidence type="ECO:0000259" key="4">
    <source>
        <dbReference type="PROSITE" id="PS01124"/>
    </source>
</evidence>
<dbReference type="InterPro" id="IPR009057">
    <property type="entry name" value="Homeodomain-like_sf"/>
</dbReference>
<dbReference type="PROSITE" id="PS01124">
    <property type="entry name" value="HTH_ARAC_FAMILY_2"/>
    <property type="match status" value="1"/>
</dbReference>
<dbReference type="PANTHER" id="PTHR47894">
    <property type="entry name" value="HTH-TYPE TRANSCRIPTIONAL REGULATOR GADX"/>
    <property type="match status" value="1"/>
</dbReference>
<evidence type="ECO:0000256" key="2">
    <source>
        <dbReference type="ARBA" id="ARBA00023125"/>
    </source>
</evidence>
<dbReference type="SMART" id="SM00342">
    <property type="entry name" value="HTH_ARAC"/>
    <property type="match status" value="1"/>
</dbReference>
<accession>A0A939IL47</accession>
<evidence type="ECO:0000256" key="1">
    <source>
        <dbReference type="ARBA" id="ARBA00023015"/>
    </source>
</evidence>
<proteinExistence type="predicted"/>
<dbReference type="EMBL" id="JAFKCZ010000004">
    <property type="protein sequence ID" value="MBN7796110.1"/>
    <property type="molecule type" value="Genomic_DNA"/>
</dbReference>
<comment type="caution">
    <text evidence="5">The sequence shown here is derived from an EMBL/GenBank/DDBJ whole genome shotgun (WGS) entry which is preliminary data.</text>
</comment>
<organism evidence="5 6">
    <name type="scientific">Parahaliea mediterranea</name>
    <dbReference type="NCBI Taxonomy" id="651086"/>
    <lineage>
        <taxon>Bacteria</taxon>
        <taxon>Pseudomonadati</taxon>
        <taxon>Pseudomonadota</taxon>
        <taxon>Gammaproteobacteria</taxon>
        <taxon>Cellvibrionales</taxon>
        <taxon>Halieaceae</taxon>
        <taxon>Parahaliea</taxon>
    </lineage>
</organism>
<dbReference type="Pfam" id="PF12625">
    <property type="entry name" value="Arabinose_bd"/>
    <property type="match status" value="1"/>
</dbReference>
<evidence type="ECO:0000313" key="5">
    <source>
        <dbReference type="EMBL" id="MBN7796110.1"/>
    </source>
</evidence>
<reference evidence="5" key="1">
    <citation type="submission" date="2021-02" db="EMBL/GenBank/DDBJ databases">
        <title>PHA producing bacteria isolated from coastal sediment in Guangdong, Shenzhen.</title>
        <authorList>
            <person name="Zheng W."/>
            <person name="Yu S."/>
            <person name="Huang Y."/>
        </authorList>
    </citation>
    <scope>NUCLEOTIDE SEQUENCE</scope>
    <source>
        <strain evidence="5">TN14-10</strain>
    </source>
</reference>
<dbReference type="Gene3D" id="1.10.10.60">
    <property type="entry name" value="Homeodomain-like"/>
    <property type="match status" value="1"/>
</dbReference>
<dbReference type="GO" id="GO:0000976">
    <property type="term" value="F:transcription cis-regulatory region binding"/>
    <property type="evidence" value="ECO:0007669"/>
    <property type="project" value="TreeGrafter"/>
</dbReference>
<name>A0A939IL47_9GAMM</name>
<dbReference type="RefSeq" id="WP_206559556.1">
    <property type="nucleotide sequence ID" value="NZ_JAFKCZ010000004.1"/>
</dbReference>
<dbReference type="InterPro" id="IPR018060">
    <property type="entry name" value="HTH_AraC"/>
</dbReference>
<dbReference type="PRINTS" id="PR00032">
    <property type="entry name" value="HTHARAC"/>
</dbReference>
<protein>
    <submittedName>
        <fullName evidence="5">AraC family transcriptional regulator ligand-binding domain-containing protein</fullName>
    </submittedName>
</protein>
<keyword evidence="1" id="KW-0805">Transcription regulation</keyword>
<evidence type="ECO:0000256" key="3">
    <source>
        <dbReference type="ARBA" id="ARBA00023163"/>
    </source>
</evidence>
<keyword evidence="2" id="KW-0238">DNA-binding</keyword>
<dbReference type="AlphaFoldDB" id="A0A939IL47"/>
<evidence type="ECO:0000313" key="6">
    <source>
        <dbReference type="Proteomes" id="UP000664303"/>
    </source>
</evidence>
<keyword evidence="3" id="KW-0804">Transcription</keyword>
<dbReference type="Proteomes" id="UP000664303">
    <property type="component" value="Unassembled WGS sequence"/>
</dbReference>
<feature type="domain" description="HTH araC/xylS-type" evidence="4">
    <location>
        <begin position="241"/>
        <end position="340"/>
    </location>
</feature>
<dbReference type="InterPro" id="IPR032687">
    <property type="entry name" value="AraC-type_N"/>
</dbReference>
<dbReference type="GO" id="GO:0005829">
    <property type="term" value="C:cytosol"/>
    <property type="evidence" value="ECO:0007669"/>
    <property type="project" value="TreeGrafter"/>
</dbReference>
<dbReference type="Pfam" id="PF12833">
    <property type="entry name" value="HTH_18"/>
    <property type="match status" value="1"/>
</dbReference>
<gene>
    <name evidence="5" type="ORF">JYP50_05900</name>
</gene>
<dbReference type="InterPro" id="IPR020449">
    <property type="entry name" value="Tscrpt_reg_AraC-type_HTH"/>
</dbReference>
<sequence>MARPPELSTAYARLILRSELLSPARALRGTGLTEESLAREAFLPWRVFATLFDNLERERPGLAWAPVLGALFNINAHGPLGFAALSAPTLGAALDVLASLYPARTSAMRAGVEQVGRRYYLWLEDVTGDEVFGVRMALVVMRIIESLLEAILGHPVGHNVEVHIKGAAPAADVAISGAFNARVLFGAGRSALSLPATWCALPSPLHDEGTYRANCIRCREIIARRERDGSTTAAVSGRLHNHFDHLIGGNCPPEPPPTLAQIAREMHVTERTLIRRLGAEGSSYRTIVERQRRELAASLLGRAGLRVAEVGELLGYRDPANFGRAFRRWYGCSPARWRRGH</sequence>
<keyword evidence="6" id="KW-1185">Reference proteome</keyword>
<dbReference type="GO" id="GO:0003700">
    <property type="term" value="F:DNA-binding transcription factor activity"/>
    <property type="evidence" value="ECO:0007669"/>
    <property type="project" value="InterPro"/>
</dbReference>